<dbReference type="PRINTS" id="PR00040">
    <property type="entry name" value="HTHMERR"/>
</dbReference>
<dbReference type="GO" id="GO:0003700">
    <property type="term" value="F:DNA-binding transcription factor activity"/>
    <property type="evidence" value="ECO:0007669"/>
    <property type="project" value="InterPro"/>
</dbReference>
<dbReference type="InterPro" id="IPR009061">
    <property type="entry name" value="DNA-bd_dom_put_sf"/>
</dbReference>
<dbReference type="PANTHER" id="PTHR30204:SF58">
    <property type="entry name" value="HTH-TYPE TRANSCRIPTIONAL REGULATOR YFMP"/>
    <property type="match status" value="1"/>
</dbReference>
<name>A0A917XSV2_9BACI</name>
<dbReference type="InterPro" id="IPR047057">
    <property type="entry name" value="MerR_fam"/>
</dbReference>
<feature type="coiled-coil region" evidence="2">
    <location>
        <begin position="96"/>
        <end position="133"/>
    </location>
</feature>
<dbReference type="Pfam" id="PF13411">
    <property type="entry name" value="MerR_1"/>
    <property type="match status" value="1"/>
</dbReference>
<dbReference type="GO" id="GO:0003677">
    <property type="term" value="F:DNA binding"/>
    <property type="evidence" value="ECO:0007669"/>
    <property type="project" value="UniProtKB-KW"/>
</dbReference>
<evidence type="ECO:0000256" key="2">
    <source>
        <dbReference type="SAM" id="Coils"/>
    </source>
</evidence>
<dbReference type="Proteomes" id="UP000624041">
    <property type="component" value="Unassembled WGS sequence"/>
</dbReference>
<dbReference type="RefSeq" id="WP_373290790.1">
    <property type="nucleotide sequence ID" value="NZ_BMOS01000003.1"/>
</dbReference>
<dbReference type="SMART" id="SM00422">
    <property type="entry name" value="HTH_MERR"/>
    <property type="match status" value="1"/>
</dbReference>
<feature type="domain" description="HTH merR-type" evidence="3">
    <location>
        <begin position="6"/>
        <end position="74"/>
    </location>
</feature>
<dbReference type="InterPro" id="IPR000551">
    <property type="entry name" value="MerR-type_HTH_dom"/>
</dbReference>
<proteinExistence type="predicted"/>
<evidence type="ECO:0000313" key="5">
    <source>
        <dbReference type="Proteomes" id="UP000624041"/>
    </source>
</evidence>
<dbReference type="Gene3D" id="1.10.1660.10">
    <property type="match status" value="1"/>
</dbReference>
<evidence type="ECO:0000259" key="3">
    <source>
        <dbReference type="PROSITE" id="PS50937"/>
    </source>
</evidence>
<keyword evidence="1" id="KW-0238">DNA-binding</keyword>
<keyword evidence="2" id="KW-0175">Coiled coil</keyword>
<dbReference type="PROSITE" id="PS50937">
    <property type="entry name" value="HTH_MERR_2"/>
    <property type="match status" value="1"/>
</dbReference>
<accession>A0A917XSV2</accession>
<dbReference type="AlphaFoldDB" id="A0A917XSV2"/>
<dbReference type="SUPFAM" id="SSF46955">
    <property type="entry name" value="Putative DNA-binding domain"/>
    <property type="match status" value="1"/>
</dbReference>
<dbReference type="EMBL" id="BMOS01000003">
    <property type="protein sequence ID" value="GGN52130.1"/>
    <property type="molecule type" value="Genomic_DNA"/>
</dbReference>
<keyword evidence="5" id="KW-1185">Reference proteome</keyword>
<evidence type="ECO:0000256" key="1">
    <source>
        <dbReference type="ARBA" id="ARBA00023125"/>
    </source>
</evidence>
<gene>
    <name evidence="4" type="ORF">GCM10007971_07400</name>
</gene>
<evidence type="ECO:0000313" key="4">
    <source>
        <dbReference type="EMBL" id="GGN52130.1"/>
    </source>
</evidence>
<protein>
    <submittedName>
        <fullName evidence="4">MerR family transcriptional regulator</fullName>
    </submittedName>
</protein>
<sequence>MKTAKTYSIAELAEEFGITTRAIRYYEELGLLKPERTDAGQRIFSSKERGRLKLIFRGKRYGFQLDEIREMIQLFDLDRTGRKQLERTIEYGKGKIEEVTERIEELLRIRSEMEQLLEEFQTKLNELEREKNEYP</sequence>
<organism evidence="4 5">
    <name type="scientific">Oceanobacillus indicireducens</name>
    <dbReference type="NCBI Taxonomy" id="1004261"/>
    <lineage>
        <taxon>Bacteria</taxon>
        <taxon>Bacillati</taxon>
        <taxon>Bacillota</taxon>
        <taxon>Bacilli</taxon>
        <taxon>Bacillales</taxon>
        <taxon>Bacillaceae</taxon>
        <taxon>Oceanobacillus</taxon>
    </lineage>
</organism>
<reference evidence="4" key="1">
    <citation type="journal article" date="2014" name="Int. J. Syst. Evol. Microbiol.">
        <title>Complete genome sequence of Corynebacterium casei LMG S-19264T (=DSM 44701T), isolated from a smear-ripened cheese.</title>
        <authorList>
            <consortium name="US DOE Joint Genome Institute (JGI-PGF)"/>
            <person name="Walter F."/>
            <person name="Albersmeier A."/>
            <person name="Kalinowski J."/>
            <person name="Ruckert C."/>
        </authorList>
    </citation>
    <scope>NUCLEOTIDE SEQUENCE</scope>
    <source>
        <strain evidence="4">JCM 17251</strain>
    </source>
</reference>
<dbReference type="PANTHER" id="PTHR30204">
    <property type="entry name" value="REDOX-CYCLING DRUG-SENSING TRANSCRIPTIONAL ACTIVATOR SOXR"/>
    <property type="match status" value="1"/>
</dbReference>
<reference evidence="4" key="2">
    <citation type="submission" date="2020-09" db="EMBL/GenBank/DDBJ databases">
        <authorList>
            <person name="Sun Q."/>
            <person name="Ohkuma M."/>
        </authorList>
    </citation>
    <scope>NUCLEOTIDE SEQUENCE</scope>
    <source>
        <strain evidence="4">JCM 17251</strain>
    </source>
</reference>
<comment type="caution">
    <text evidence="4">The sequence shown here is derived from an EMBL/GenBank/DDBJ whole genome shotgun (WGS) entry which is preliminary data.</text>
</comment>